<evidence type="ECO:0000313" key="1">
    <source>
        <dbReference type="EMBL" id="KHJ67268.1"/>
    </source>
</evidence>
<accession>A0A0B1R2K5</accession>
<evidence type="ECO:0000313" key="2">
    <source>
        <dbReference type="Proteomes" id="UP000030853"/>
    </source>
</evidence>
<organism evidence="1 2">
    <name type="scientific">Pantoea rodasii</name>
    <dbReference type="NCBI Taxonomy" id="1076549"/>
    <lineage>
        <taxon>Bacteria</taxon>
        <taxon>Pseudomonadati</taxon>
        <taxon>Pseudomonadota</taxon>
        <taxon>Gammaproteobacteria</taxon>
        <taxon>Enterobacterales</taxon>
        <taxon>Erwiniaceae</taxon>
        <taxon>Pantoea</taxon>
    </lineage>
</organism>
<reference evidence="1 2" key="1">
    <citation type="submission" date="2014-11" db="EMBL/GenBank/DDBJ databases">
        <title>Genome sequencing of Pantoea rodasii ND03.</title>
        <authorList>
            <person name="Muhamad Yunos N.Y."/>
            <person name="Chan K.-G."/>
        </authorList>
    </citation>
    <scope>NUCLEOTIDE SEQUENCE [LARGE SCALE GENOMIC DNA]</scope>
    <source>
        <strain evidence="1 2">ND03</strain>
    </source>
</reference>
<comment type="caution">
    <text evidence="1">The sequence shown here is derived from an EMBL/GenBank/DDBJ whole genome shotgun (WGS) entry which is preliminary data.</text>
</comment>
<gene>
    <name evidence="1" type="ORF">QU24_15170</name>
</gene>
<dbReference type="RefSeq" id="WP_039332602.1">
    <property type="nucleotide sequence ID" value="NZ_JTJJ01000054.1"/>
</dbReference>
<sequence>MTITEQQLLDLQADINDILAEDCARIHFTFHAAFERLNDPRNNPPITLNELNKVFQSFIGRHLTTILDYEEGTRFVLKCNKIHLHFPCAITHDRQLGKLWVVQNVITVMSKKDFKSPDNFLVIN</sequence>
<dbReference type="Proteomes" id="UP000030853">
    <property type="component" value="Unassembled WGS sequence"/>
</dbReference>
<dbReference type="AlphaFoldDB" id="A0A0B1R2K5"/>
<dbReference type="EMBL" id="JTJJ01000054">
    <property type="protein sequence ID" value="KHJ67268.1"/>
    <property type="molecule type" value="Genomic_DNA"/>
</dbReference>
<proteinExistence type="predicted"/>
<name>A0A0B1R2K5_9GAMM</name>
<protein>
    <submittedName>
        <fullName evidence="1">Uncharacterized protein</fullName>
    </submittedName>
</protein>